<evidence type="ECO:0000313" key="7">
    <source>
        <dbReference type="Proteomes" id="UP000704762"/>
    </source>
</evidence>
<dbReference type="Pfam" id="PF21958">
    <property type="entry name" value="SOGP_N"/>
    <property type="match status" value="1"/>
</dbReference>
<feature type="domain" description="SOGP N-terminal" evidence="5">
    <location>
        <begin position="21"/>
        <end position="246"/>
    </location>
</feature>
<comment type="caution">
    <text evidence="6">The sequence shown here is derived from an EMBL/GenBank/DDBJ whole genome shotgun (WGS) entry which is preliminary data.</text>
</comment>
<sequence>MSDEYDPWLLDAGAGLSVEVQRNGSPRWLTAGELRLNLFPGTALEAGEINVWLRFRSGGTIITYPLLGPASGSRVAAGSDWMVVTGSIRSVGYRLTLRLSPTTTAWSWMLELSNDGVEVQSLDAVCIHDVALARAAEVRSNELYVSQYLDVTPLFHDQHGHLLAVRQNQPKDGRNPWLLFGSARRAVGFATDGLQIHGLRSRSGAAGALLSEDLPSVRLQHEHTVAALQDEAVTLRSGQRHRTAFFAVFHEDHPAASGASDLSIIEDAMAALPQDDVDDTGEGVGAVASIFEPALLLRARALTGPEIAEAYGDQPRHLEQDERGVPLSFFTAADRHVVLQAKEGMVLRPHGHLLRTGAHLVPDAQGLTATSWMAGSQLSYLTQGHASANRLLSTNRGYLGQLRAYGLRMFAEVDDQWQLLDLPSAYEMRPDSCSWNYVFDSGAITVATRAETASHAIRLDCAVTDGPPRRFLLVQHIAVGGDDGLDVGPVNLEVRVSETATDLVIGLEEGSVLAARHPGGSFVISLGGDAADASVGDDSVLFADGHSRGLRYVTAVTRPAGAFSLLAVGRLAAAVETEDSGEMLPEPAGQDFWDDLLSRLTMTPPREPAVARELSRLEHALPWLVRDALVHYLSPRGLEQYTGGAWGTRDVSQGPVELLLGLGRHRQLRELLMLIMSAQSAAGGWPQAFGFLEEDRQFRQEPPHGDVIFWPVLALGRYLQATGDSSLLHETVGYYGDERTDTVLEHALHAVRTFNAAVLPGTKLSAYGHGDWNDSLQPADPRMSEQMTSSWTVTLHHQTLTTLAAGLRAANRTDHVPGLLAMADQVRADFQRHLIVDDTIAGYALFENGIRTRLLVHPDDHETGLRYSILPMIHAILADLLDPAQATRHLQLIRDQLLAPDGARLFDRPPAYRGGPMVHFQRAESATFVGREIGLMYTHAHLRYAEALAHLGEPAALWTALQQVINIEIAQTVPRARPRQANCYTSSSDAVVNDRADFAARYAEVMAGEVDVEAGWRVYSSGAGILVRLVRECLLGVRATPSQLELDPVLPPGLDGVGTVISIDADLDLEITFSVGARGFGPTRVLLEGEELPTTPLHNPYRAAGVAISIGDLHSRVLSAGVVGRPRLEIIVP</sequence>
<dbReference type="InterPro" id="IPR053831">
    <property type="entry name" value="SOGP_N"/>
</dbReference>
<dbReference type="SUPFAM" id="SSF48208">
    <property type="entry name" value="Six-hairpin glycosidases"/>
    <property type="match status" value="1"/>
</dbReference>
<evidence type="ECO:0000256" key="2">
    <source>
        <dbReference type="ARBA" id="ARBA00022679"/>
    </source>
</evidence>
<dbReference type="EMBL" id="JAFBCF010000001">
    <property type="protein sequence ID" value="MBM7799023.1"/>
    <property type="molecule type" value="Genomic_DNA"/>
</dbReference>
<dbReference type="InterPro" id="IPR052047">
    <property type="entry name" value="GH94_Enzymes"/>
</dbReference>
<evidence type="ECO:0000259" key="4">
    <source>
        <dbReference type="Pfam" id="PF21250"/>
    </source>
</evidence>
<evidence type="ECO:0000259" key="5">
    <source>
        <dbReference type="Pfam" id="PF21958"/>
    </source>
</evidence>
<proteinExistence type="predicted"/>
<gene>
    <name evidence="6" type="ORF">JOE57_001944</name>
</gene>
<keyword evidence="2" id="KW-0808">Transferase</keyword>
<keyword evidence="7" id="KW-1185">Reference proteome</keyword>
<dbReference type="Pfam" id="PF17167">
    <property type="entry name" value="Glyco_hydro_94"/>
    <property type="match status" value="1"/>
</dbReference>
<dbReference type="Gene3D" id="2.70.98.40">
    <property type="entry name" value="Glycoside hydrolase, family 65, N-terminal domain"/>
    <property type="match status" value="1"/>
</dbReference>
<dbReference type="PANTHER" id="PTHR37469:SF2">
    <property type="entry name" value="CELLOBIONIC ACID PHOSPHORYLASE"/>
    <property type="match status" value="1"/>
</dbReference>
<feature type="domain" description="Glycosyl hydrolase 94 catalytic" evidence="3">
    <location>
        <begin position="709"/>
        <end position="967"/>
    </location>
</feature>
<dbReference type="RefSeq" id="WP_204917513.1">
    <property type="nucleotide sequence ID" value="NZ_BAAAQP010000002.1"/>
</dbReference>
<evidence type="ECO:0000259" key="3">
    <source>
        <dbReference type="Pfam" id="PF17167"/>
    </source>
</evidence>
<accession>A0ABS2RK36</accession>
<evidence type="ECO:0000256" key="1">
    <source>
        <dbReference type="ARBA" id="ARBA00022676"/>
    </source>
</evidence>
<dbReference type="InterPro" id="IPR048771">
    <property type="entry name" value="SOGP_2nd"/>
</dbReference>
<protein>
    <submittedName>
        <fullName evidence="6">Cellobiose phosphorylase</fullName>
    </submittedName>
</protein>
<feature type="domain" description="Glycoside phosphorylase super sandwich" evidence="4">
    <location>
        <begin position="316"/>
        <end position="549"/>
    </location>
</feature>
<dbReference type="InterPro" id="IPR037018">
    <property type="entry name" value="GH65_N"/>
</dbReference>
<dbReference type="InterPro" id="IPR033432">
    <property type="entry name" value="GH94_catalytic"/>
</dbReference>
<evidence type="ECO:0000313" key="6">
    <source>
        <dbReference type="EMBL" id="MBM7799023.1"/>
    </source>
</evidence>
<dbReference type="Gene3D" id="1.50.10.10">
    <property type="match status" value="1"/>
</dbReference>
<dbReference type="InterPro" id="IPR012341">
    <property type="entry name" value="6hp_glycosidase-like_sf"/>
</dbReference>
<organism evidence="6 7">
    <name type="scientific">Microlunatus panaciterrae</name>
    <dbReference type="NCBI Taxonomy" id="400768"/>
    <lineage>
        <taxon>Bacteria</taxon>
        <taxon>Bacillati</taxon>
        <taxon>Actinomycetota</taxon>
        <taxon>Actinomycetes</taxon>
        <taxon>Propionibacteriales</taxon>
        <taxon>Propionibacteriaceae</taxon>
        <taxon>Microlunatus</taxon>
    </lineage>
</organism>
<dbReference type="InterPro" id="IPR008928">
    <property type="entry name" value="6-hairpin_glycosidase_sf"/>
</dbReference>
<dbReference type="Proteomes" id="UP000704762">
    <property type="component" value="Unassembled WGS sequence"/>
</dbReference>
<dbReference type="Pfam" id="PF21250">
    <property type="entry name" value="SOGP_2nd"/>
    <property type="match status" value="1"/>
</dbReference>
<reference evidence="6 7" key="1">
    <citation type="submission" date="2021-01" db="EMBL/GenBank/DDBJ databases">
        <title>Sequencing the genomes of 1000 actinobacteria strains.</title>
        <authorList>
            <person name="Klenk H.-P."/>
        </authorList>
    </citation>
    <scope>NUCLEOTIDE SEQUENCE [LARGE SCALE GENOMIC DNA]</scope>
    <source>
        <strain evidence="6 7">DSM 18662</strain>
    </source>
</reference>
<dbReference type="PANTHER" id="PTHR37469">
    <property type="entry name" value="CELLOBIONIC ACID PHOSPHORYLASE-RELATED"/>
    <property type="match status" value="1"/>
</dbReference>
<keyword evidence="1" id="KW-0328">Glycosyltransferase</keyword>
<name>A0ABS2RK36_9ACTN</name>